<reference evidence="2 3" key="1">
    <citation type="submission" date="2022-05" db="EMBL/GenBank/DDBJ databases">
        <authorList>
            <consortium name="Genoscope - CEA"/>
            <person name="William W."/>
        </authorList>
    </citation>
    <scope>NUCLEOTIDE SEQUENCE [LARGE SCALE GENOMIC DNA]</scope>
</reference>
<evidence type="ECO:0000256" key="1">
    <source>
        <dbReference type="SAM" id="SignalP"/>
    </source>
</evidence>
<gene>
    <name evidence="2" type="ORF">PEVE_00015967</name>
</gene>
<feature type="chain" id="PRO_5046059936" evidence="1">
    <location>
        <begin position="23"/>
        <end position="241"/>
    </location>
</feature>
<keyword evidence="3" id="KW-1185">Reference proteome</keyword>
<name>A0ABN8M6X2_9CNID</name>
<keyword evidence="1" id="KW-0732">Signal</keyword>
<accession>A0ABN8M6X2</accession>
<evidence type="ECO:0000313" key="2">
    <source>
        <dbReference type="EMBL" id="CAH3022562.1"/>
    </source>
</evidence>
<dbReference type="Proteomes" id="UP001159427">
    <property type="component" value="Unassembled WGS sequence"/>
</dbReference>
<protein>
    <submittedName>
        <fullName evidence="2">Uncharacterized protein</fullName>
    </submittedName>
</protein>
<organism evidence="2 3">
    <name type="scientific">Porites evermanni</name>
    <dbReference type="NCBI Taxonomy" id="104178"/>
    <lineage>
        <taxon>Eukaryota</taxon>
        <taxon>Metazoa</taxon>
        <taxon>Cnidaria</taxon>
        <taxon>Anthozoa</taxon>
        <taxon>Hexacorallia</taxon>
        <taxon>Scleractinia</taxon>
        <taxon>Fungiina</taxon>
        <taxon>Poritidae</taxon>
        <taxon>Porites</taxon>
    </lineage>
</organism>
<sequence length="241" mass="26013">MGLFLPLTGFLIAITSPANVEADQSVCMPMCPTKGCKSEEVTKSFHMTPLWLEAHASYINRDRSASASQITFNAGSTAYAALLKIPLIAAGVLTDATPLTVEITVAHDVSIGTSHDSDISYGVSDGSKFVGWQTVDKGNYGTHSPCYGMEGSSGVTLNSRRFDPLTPKPSDSFYPGQFVFTFRLDERWGSCYTAHDAGFVRTAGYNNRLVLSKGLILEVYKGDKGEKVGIKFIKVSVTKDS</sequence>
<comment type="caution">
    <text evidence="2">The sequence shown here is derived from an EMBL/GenBank/DDBJ whole genome shotgun (WGS) entry which is preliminary data.</text>
</comment>
<dbReference type="EMBL" id="CALNXI010000224">
    <property type="protein sequence ID" value="CAH3022562.1"/>
    <property type="molecule type" value="Genomic_DNA"/>
</dbReference>
<evidence type="ECO:0000313" key="3">
    <source>
        <dbReference type="Proteomes" id="UP001159427"/>
    </source>
</evidence>
<proteinExistence type="predicted"/>
<feature type="signal peptide" evidence="1">
    <location>
        <begin position="1"/>
        <end position="22"/>
    </location>
</feature>